<dbReference type="Pfam" id="PF09068">
    <property type="entry name" value="EF-hand_2"/>
    <property type="match status" value="1"/>
</dbReference>
<dbReference type="Gene3D" id="6.10.140.70">
    <property type="match status" value="1"/>
</dbReference>
<dbReference type="SUPFAM" id="SSF51045">
    <property type="entry name" value="WW domain"/>
    <property type="match status" value="1"/>
</dbReference>
<evidence type="ECO:0000256" key="2">
    <source>
        <dbReference type="ARBA" id="ARBA00004278"/>
    </source>
</evidence>
<accession>A0A813R3M3</accession>
<evidence type="ECO:0000256" key="6">
    <source>
        <dbReference type="ARBA" id="ARBA00022771"/>
    </source>
</evidence>
<feature type="coiled-coil region" evidence="13">
    <location>
        <begin position="1363"/>
        <end position="1397"/>
    </location>
</feature>
<dbReference type="InterPro" id="IPR015153">
    <property type="entry name" value="EF-hand_dom_typ1"/>
</dbReference>
<dbReference type="CDD" id="cd00201">
    <property type="entry name" value="WW"/>
    <property type="match status" value="1"/>
</dbReference>
<dbReference type="Gene3D" id="2.20.70.10">
    <property type="match status" value="1"/>
</dbReference>
<evidence type="ECO:0000256" key="12">
    <source>
        <dbReference type="PROSITE-ProRule" id="PRU00228"/>
    </source>
</evidence>
<feature type="region of interest" description="Disordered" evidence="14">
    <location>
        <begin position="734"/>
        <end position="770"/>
    </location>
</feature>
<dbReference type="GO" id="GO:0005737">
    <property type="term" value="C:cytoplasm"/>
    <property type="evidence" value="ECO:0007669"/>
    <property type="project" value="UniProtKB-ARBA"/>
</dbReference>
<evidence type="ECO:0000313" key="17">
    <source>
        <dbReference type="EMBL" id="CAF0776098.1"/>
    </source>
</evidence>
<evidence type="ECO:0000256" key="11">
    <source>
        <dbReference type="ARBA" id="ARBA00023212"/>
    </source>
</evidence>
<evidence type="ECO:0000256" key="14">
    <source>
        <dbReference type="SAM" id="MobiDB-lite"/>
    </source>
</evidence>
<dbReference type="InterPro" id="IPR011992">
    <property type="entry name" value="EF-hand-dom_pair"/>
</dbReference>
<dbReference type="GO" id="GO:0042383">
    <property type="term" value="C:sarcolemma"/>
    <property type="evidence" value="ECO:0007669"/>
    <property type="project" value="UniProtKB-SubCell"/>
</dbReference>
<evidence type="ECO:0000256" key="4">
    <source>
        <dbReference type="ARBA" id="ARBA00022490"/>
    </source>
</evidence>
<dbReference type="SMART" id="SM00456">
    <property type="entry name" value="WW"/>
    <property type="match status" value="1"/>
</dbReference>
<evidence type="ECO:0000256" key="5">
    <source>
        <dbReference type="ARBA" id="ARBA00022723"/>
    </source>
</evidence>
<dbReference type="PROSITE" id="PS50135">
    <property type="entry name" value="ZF_ZZ_2"/>
    <property type="match status" value="1"/>
</dbReference>
<feature type="compositionally biased region" description="Polar residues" evidence="14">
    <location>
        <begin position="1486"/>
        <end position="1504"/>
    </location>
</feature>
<dbReference type="InterPro" id="IPR015154">
    <property type="entry name" value="EF-hand_dom_typ2"/>
</dbReference>
<keyword evidence="11" id="KW-0206">Cytoskeleton</keyword>
<feature type="domain" description="WW" evidence="15">
    <location>
        <begin position="934"/>
        <end position="967"/>
    </location>
</feature>
<dbReference type="PROSITE" id="PS50020">
    <property type="entry name" value="WW_DOMAIN_2"/>
    <property type="match status" value="1"/>
</dbReference>
<organism evidence="17 18">
    <name type="scientific">Rotaria sordida</name>
    <dbReference type="NCBI Taxonomy" id="392033"/>
    <lineage>
        <taxon>Eukaryota</taxon>
        <taxon>Metazoa</taxon>
        <taxon>Spiralia</taxon>
        <taxon>Gnathifera</taxon>
        <taxon>Rotifera</taxon>
        <taxon>Eurotatoria</taxon>
        <taxon>Bdelloidea</taxon>
        <taxon>Philodinida</taxon>
        <taxon>Philodinidae</taxon>
        <taxon>Rotaria</taxon>
    </lineage>
</organism>
<proteinExistence type="predicted"/>
<dbReference type="PANTHER" id="PTHR12268">
    <property type="entry name" value="E3 UBIQUITIN-PROTEIN LIGASE KCMF1"/>
    <property type="match status" value="1"/>
</dbReference>
<feature type="region of interest" description="Disordered" evidence="14">
    <location>
        <begin position="1477"/>
        <end position="1504"/>
    </location>
</feature>
<evidence type="ECO:0000256" key="9">
    <source>
        <dbReference type="ARBA" id="ARBA00023136"/>
    </source>
</evidence>
<keyword evidence="3" id="KW-1003">Cell membrane</keyword>
<dbReference type="InterPro" id="IPR050774">
    <property type="entry name" value="KCMF1/Dystrophin"/>
</dbReference>
<keyword evidence="7" id="KW-0862">Zinc</keyword>
<dbReference type="InterPro" id="IPR043145">
    <property type="entry name" value="Znf_ZZ_sf"/>
</dbReference>
<dbReference type="InterPro" id="IPR001202">
    <property type="entry name" value="WW_dom"/>
</dbReference>
<sequence>MASPTEKEENIPADFIHCVEKLLSSISTLSKHLSILTIQKETTKLNEQELTNKLQAIKDAINSLAPAVQTAKQLVSKSSLVERLINEYSCLCNDYKKHYSLKMVDTSSFVEYNQYIERLSSWLSSTNANIHEVLQSVNKQRALLIIKNLDELSKYKSLLERATTLNRTMAADLPDEQATKMTNEIANVKEQWRILTEGLNTLKERHASRYASPERNKEEDRLTKQNENLVHYIESWLTLARELIYQQKQLTMNNHNMIDDRKYFLDSMISSDNEINEHSLLYQLKECEQEVNRLKTLLDENRRTLKGDDMTTSEVTRSLTDELTEIAKSVTTARIQLENRIEQQRGFLLELDSLINWLKNFINESKTIDNQTIELALNERQQHFNELIKCCYINNHEVKDKIEHLIQMWNQLTSMITEPPTVVAAQSSTPPQLSLPLLVSSSLSEKEQQFKLVEEAKELLNTAVQLGNHQEIEQLQNKIQSLITNIDIVIFHDQSKIVSDWKLDPLDSVRDELANRQSILKQMLIDTIRIDQLRVNFVSHFSTENNTTTANNEIIDIIDNYPKEMTTEIRQWLNEQQKIRITAPIATMDVSKSIDDFDEYLKQIEGNINSYKENENNESKLKKILQLIEERPNLPQNLNNYDKERVENLHQRLLYAQKQIEDIRYKNSSTINTDQIINNIDLLIKRVRDIEEQIRINVIQPISDYGRLILDCQRIITELDQNLRPHVEQMLNTGKRLYTSDNKDSSGIESADDTRGGKFELSSSPSPPLKKYSDLTLRKVRRHVIQLTQRWKNANTNVRQRLKILQRAQTAVEELRRKCDQLHAHLLEIELAHAHQPQIRAINSEQVPAEIEHTKFVPITKERLMEYLNLMSCKTSIDEIQQLAQTIENEYDIHTTNRVQELSQRWEHSIQSISQRVQLLQDSVKISENDMYSKSVEYPWQRAIAFNKVPYFINHSDQSTSWDHPKMIELMRSFSNFNDIRFSAYRTAMKLRTLQKRLCLDLTSLSDIISVFEEHQTIDLPNKNIDKYVDITEILYYLQSIFEKTSNEYPQLINIIVTVDLTLNWLLNIYDTNRTGSIRLLAMKMALALLCRGNIEEKYRYIFSLVACPSTDNDVRDVVDRQRLSILFQQAIVIPKQLGEIAAFGGSSVEPSVKSCFDYAHNPNVLTANDFLEWIKLEPQSLVWLPVMHRLAASEAAKHEARCSICKIYPILGFRYRSLKHFNCDICQSCFFSGKQTKFFKMDDPLQEYYTETTSSEDIRDFFRIFKNKLWTKHRKQPKLGYLPLPHVFDNNMSTTSQPTSSPVLIPVLTTPFKSDIGSVQPTGSTIESTDEHGIIAQHCRNLNSFVHASPRVAAHDILTRSRSLDNEQRNELEAIIRDLEDENRLLQNEYERLCQQHMEKSLIINDRQYQLHQSDSQLGSLSLINDYNTSDREMLREAKQLRHHKTKLEQRMKILEEHNKQLEKQLRKSKQLLFRESPSLHHHTSNGNMTEHRSTTISSPLHSSTLGLRRSMERNLERQSNLITIDNLFHMADDINRAVGDLVSVITEPQTNNSPSYYQQIDNTVAS</sequence>
<dbReference type="Gene3D" id="3.30.60.90">
    <property type="match status" value="1"/>
</dbReference>
<dbReference type="InterPro" id="IPR000433">
    <property type="entry name" value="Znf_ZZ"/>
</dbReference>
<gene>
    <name evidence="17" type="ORF">RFH988_LOCUS2635</name>
</gene>
<dbReference type="CDD" id="cd02334">
    <property type="entry name" value="ZZ_dystrophin"/>
    <property type="match status" value="1"/>
</dbReference>
<dbReference type="PROSITE" id="PS01159">
    <property type="entry name" value="WW_DOMAIN_1"/>
    <property type="match status" value="1"/>
</dbReference>
<keyword evidence="5" id="KW-0479">Metal-binding</keyword>
<dbReference type="GO" id="GO:0005856">
    <property type="term" value="C:cytoskeleton"/>
    <property type="evidence" value="ECO:0007669"/>
    <property type="project" value="UniProtKB-SubCell"/>
</dbReference>
<dbReference type="GO" id="GO:0099536">
    <property type="term" value="P:synaptic signaling"/>
    <property type="evidence" value="ECO:0007669"/>
    <property type="project" value="TreeGrafter"/>
</dbReference>
<evidence type="ECO:0000256" key="10">
    <source>
        <dbReference type="ARBA" id="ARBA00023203"/>
    </source>
</evidence>
<keyword evidence="4" id="KW-0963">Cytoplasm</keyword>
<feature type="coiled-coil region" evidence="13">
    <location>
        <begin position="1439"/>
        <end position="1476"/>
    </location>
</feature>
<dbReference type="Proteomes" id="UP000663882">
    <property type="component" value="Unassembled WGS sequence"/>
</dbReference>
<dbReference type="Pfam" id="PF00569">
    <property type="entry name" value="ZZ"/>
    <property type="match status" value="1"/>
</dbReference>
<evidence type="ECO:0000256" key="8">
    <source>
        <dbReference type="ARBA" id="ARBA00022837"/>
    </source>
</evidence>
<evidence type="ECO:0000259" key="15">
    <source>
        <dbReference type="PROSITE" id="PS50020"/>
    </source>
</evidence>
<keyword evidence="9" id="KW-0472">Membrane</keyword>
<feature type="coiled-coil region" evidence="13">
    <location>
        <begin position="805"/>
        <end position="832"/>
    </location>
</feature>
<keyword evidence="13" id="KW-0175">Coiled coil</keyword>
<dbReference type="Gene3D" id="1.10.238.10">
    <property type="entry name" value="EF-hand"/>
    <property type="match status" value="2"/>
</dbReference>
<evidence type="ECO:0000256" key="1">
    <source>
        <dbReference type="ARBA" id="ARBA00004245"/>
    </source>
</evidence>
<feature type="compositionally biased region" description="Basic and acidic residues" evidence="14">
    <location>
        <begin position="741"/>
        <end position="758"/>
    </location>
</feature>
<reference evidence="17" key="1">
    <citation type="submission" date="2021-02" db="EMBL/GenBank/DDBJ databases">
        <authorList>
            <person name="Nowell W R."/>
        </authorList>
    </citation>
    <scope>NUCLEOTIDE SEQUENCE</scope>
</reference>
<evidence type="ECO:0000256" key="13">
    <source>
        <dbReference type="SAM" id="Coils"/>
    </source>
</evidence>
<protein>
    <recommendedName>
        <fullName evidence="19">Dystrophin</fullName>
    </recommendedName>
</protein>
<comment type="caution">
    <text evidence="17">The sequence shown here is derived from an EMBL/GenBank/DDBJ whole genome shotgun (WGS) entry which is preliminary data.</text>
</comment>
<evidence type="ECO:0000256" key="3">
    <source>
        <dbReference type="ARBA" id="ARBA00022475"/>
    </source>
</evidence>
<evidence type="ECO:0000313" key="18">
    <source>
        <dbReference type="Proteomes" id="UP000663882"/>
    </source>
</evidence>
<name>A0A813R3M3_9BILA</name>
<dbReference type="GO" id="GO:0008270">
    <property type="term" value="F:zinc ion binding"/>
    <property type="evidence" value="ECO:0007669"/>
    <property type="project" value="UniProtKB-KW"/>
</dbReference>
<dbReference type="GO" id="GO:0016010">
    <property type="term" value="C:dystrophin-associated glycoprotein complex"/>
    <property type="evidence" value="ECO:0007669"/>
    <property type="project" value="UniProtKB-ARBA"/>
</dbReference>
<dbReference type="SUPFAM" id="SSF47473">
    <property type="entry name" value="EF-hand"/>
    <property type="match status" value="2"/>
</dbReference>
<dbReference type="EMBL" id="CAJNOO010000058">
    <property type="protein sequence ID" value="CAF0776098.1"/>
    <property type="molecule type" value="Genomic_DNA"/>
</dbReference>
<keyword evidence="8" id="KW-0106">Calcium</keyword>
<dbReference type="GO" id="GO:0003779">
    <property type="term" value="F:actin binding"/>
    <property type="evidence" value="ECO:0007669"/>
    <property type="project" value="UniProtKB-KW"/>
</dbReference>
<dbReference type="SUPFAM" id="SSF57850">
    <property type="entry name" value="RING/U-box"/>
    <property type="match status" value="1"/>
</dbReference>
<dbReference type="OrthoDB" id="10057795at2759"/>
<dbReference type="InterPro" id="IPR036020">
    <property type="entry name" value="WW_dom_sf"/>
</dbReference>
<feature type="domain" description="ZZ-type" evidence="16">
    <location>
        <begin position="1198"/>
        <end position="1254"/>
    </location>
</feature>
<evidence type="ECO:0000256" key="7">
    <source>
        <dbReference type="ARBA" id="ARBA00022833"/>
    </source>
</evidence>
<feature type="coiled-coil region" evidence="13">
    <location>
        <begin position="594"/>
        <end position="631"/>
    </location>
</feature>
<evidence type="ECO:0008006" key="19">
    <source>
        <dbReference type="Google" id="ProtNLM"/>
    </source>
</evidence>
<comment type="subcellular location">
    <subcellularLocation>
        <location evidence="2">Cell membrane</location>
        <location evidence="2">Sarcolemma</location>
        <topology evidence="2">Peripheral membrane protein</topology>
        <orientation evidence="2">Cytoplasmic side</orientation>
    </subcellularLocation>
    <subcellularLocation>
        <location evidence="1">Cytoplasm</location>
        <location evidence="1">Cytoskeleton</location>
    </subcellularLocation>
</comment>
<keyword evidence="6 12" id="KW-0863">Zinc-finger</keyword>
<evidence type="ECO:0000259" key="16">
    <source>
        <dbReference type="PROSITE" id="PS50135"/>
    </source>
</evidence>
<dbReference type="GO" id="GO:0045202">
    <property type="term" value="C:synapse"/>
    <property type="evidence" value="ECO:0007669"/>
    <property type="project" value="GOC"/>
</dbReference>
<dbReference type="Pfam" id="PF09069">
    <property type="entry name" value="EF-hand_3"/>
    <property type="match status" value="1"/>
</dbReference>
<dbReference type="SMART" id="SM00291">
    <property type="entry name" value="ZnF_ZZ"/>
    <property type="match status" value="1"/>
</dbReference>
<keyword evidence="10" id="KW-0009">Actin-binding</keyword>
<dbReference type="PANTHER" id="PTHR12268:SF14">
    <property type="entry name" value="DYSTROPHIN-1"/>
    <property type="match status" value="1"/>
</dbReference>